<evidence type="ECO:0000313" key="2">
    <source>
        <dbReference type="Proteomes" id="UP000821865"/>
    </source>
</evidence>
<proteinExistence type="predicted"/>
<sequence length="293" mass="32418">MPRERQRCRSLRLPRRRTPMNAAQTLSSFSRRELPAALSDEVGALGDAGVGRPAICTTTPLHLRLTFRSSERDPVRPVPTAKREQLSKDSIANDCRLTRRKWECNFTSRDALVVFITRLGNDPDMKAVVALLAACCLAACCDAGHIIPWLHISKSIFIKPQRDRATADLRDDLLVTHLPPSQSIVPSPMPDISKSTVNDETTPVCPVPQQPAPLKMYSRRVTLTLLCLTLVVALVTQEAQASKLKKVAKYALIGAALAPRIVPIPIPIGHHAHYEPHYDHGWHAGLQGGHGWW</sequence>
<dbReference type="Proteomes" id="UP000821865">
    <property type="component" value="Chromosome 8"/>
</dbReference>
<name>A0ACB8CBP8_DERSI</name>
<protein>
    <submittedName>
        <fullName evidence="1">Uncharacterized protein</fullName>
    </submittedName>
</protein>
<evidence type="ECO:0000313" key="1">
    <source>
        <dbReference type="EMBL" id="KAH7938337.1"/>
    </source>
</evidence>
<accession>A0ACB8CBP8</accession>
<gene>
    <name evidence="1" type="ORF">HPB49_022547</name>
</gene>
<comment type="caution">
    <text evidence="1">The sequence shown here is derived from an EMBL/GenBank/DDBJ whole genome shotgun (WGS) entry which is preliminary data.</text>
</comment>
<keyword evidence="2" id="KW-1185">Reference proteome</keyword>
<reference evidence="1" key="1">
    <citation type="submission" date="2020-05" db="EMBL/GenBank/DDBJ databases">
        <title>Large-scale comparative analyses of tick genomes elucidate their genetic diversity and vector capacities.</title>
        <authorList>
            <person name="Jia N."/>
            <person name="Wang J."/>
            <person name="Shi W."/>
            <person name="Du L."/>
            <person name="Sun Y."/>
            <person name="Zhan W."/>
            <person name="Jiang J."/>
            <person name="Wang Q."/>
            <person name="Zhang B."/>
            <person name="Ji P."/>
            <person name="Sakyi L.B."/>
            <person name="Cui X."/>
            <person name="Yuan T."/>
            <person name="Jiang B."/>
            <person name="Yang W."/>
            <person name="Lam T.T.-Y."/>
            <person name="Chang Q."/>
            <person name="Ding S."/>
            <person name="Wang X."/>
            <person name="Zhu J."/>
            <person name="Ruan X."/>
            <person name="Zhao L."/>
            <person name="Wei J."/>
            <person name="Que T."/>
            <person name="Du C."/>
            <person name="Cheng J."/>
            <person name="Dai P."/>
            <person name="Han X."/>
            <person name="Huang E."/>
            <person name="Gao Y."/>
            <person name="Liu J."/>
            <person name="Shao H."/>
            <person name="Ye R."/>
            <person name="Li L."/>
            <person name="Wei W."/>
            <person name="Wang X."/>
            <person name="Wang C."/>
            <person name="Yang T."/>
            <person name="Huo Q."/>
            <person name="Li W."/>
            <person name="Guo W."/>
            <person name="Chen H."/>
            <person name="Zhou L."/>
            <person name="Ni X."/>
            <person name="Tian J."/>
            <person name="Zhou Y."/>
            <person name="Sheng Y."/>
            <person name="Liu T."/>
            <person name="Pan Y."/>
            <person name="Xia L."/>
            <person name="Li J."/>
            <person name="Zhao F."/>
            <person name="Cao W."/>
        </authorList>
    </citation>
    <scope>NUCLEOTIDE SEQUENCE</scope>
    <source>
        <strain evidence="1">Dsil-2018</strain>
    </source>
</reference>
<organism evidence="1 2">
    <name type="scientific">Dermacentor silvarum</name>
    <name type="common">Tick</name>
    <dbReference type="NCBI Taxonomy" id="543639"/>
    <lineage>
        <taxon>Eukaryota</taxon>
        <taxon>Metazoa</taxon>
        <taxon>Ecdysozoa</taxon>
        <taxon>Arthropoda</taxon>
        <taxon>Chelicerata</taxon>
        <taxon>Arachnida</taxon>
        <taxon>Acari</taxon>
        <taxon>Parasitiformes</taxon>
        <taxon>Ixodida</taxon>
        <taxon>Ixodoidea</taxon>
        <taxon>Ixodidae</taxon>
        <taxon>Rhipicephalinae</taxon>
        <taxon>Dermacentor</taxon>
    </lineage>
</organism>
<dbReference type="EMBL" id="CM023477">
    <property type="protein sequence ID" value="KAH7938337.1"/>
    <property type="molecule type" value="Genomic_DNA"/>
</dbReference>